<dbReference type="AlphaFoldDB" id="A0A0D2PDC4"/>
<reference evidence="2" key="1">
    <citation type="submission" date="2014-04" db="EMBL/GenBank/DDBJ databases">
        <title>Evolutionary Origins and Diversification of the Mycorrhizal Mutualists.</title>
        <authorList>
            <consortium name="DOE Joint Genome Institute"/>
            <consortium name="Mycorrhizal Genomics Consortium"/>
            <person name="Kohler A."/>
            <person name="Kuo A."/>
            <person name="Nagy L.G."/>
            <person name="Floudas D."/>
            <person name="Copeland A."/>
            <person name="Barry K.W."/>
            <person name="Cichocki N."/>
            <person name="Veneault-Fourrey C."/>
            <person name="LaButti K."/>
            <person name="Lindquist E.A."/>
            <person name="Lipzen A."/>
            <person name="Lundell T."/>
            <person name="Morin E."/>
            <person name="Murat C."/>
            <person name="Riley R."/>
            <person name="Ohm R."/>
            <person name="Sun H."/>
            <person name="Tunlid A."/>
            <person name="Henrissat B."/>
            <person name="Grigoriev I.V."/>
            <person name="Hibbett D.S."/>
            <person name="Martin F."/>
        </authorList>
    </citation>
    <scope>NUCLEOTIDE SEQUENCE [LARGE SCALE GENOMIC DNA]</scope>
    <source>
        <strain evidence="2">FD-334 SS-4</strain>
    </source>
</reference>
<evidence type="ECO:0000313" key="2">
    <source>
        <dbReference type="Proteomes" id="UP000054270"/>
    </source>
</evidence>
<feature type="non-terminal residue" evidence="1">
    <location>
        <position position="106"/>
    </location>
</feature>
<name>A0A0D2PDC4_HYPSF</name>
<keyword evidence="2" id="KW-1185">Reference proteome</keyword>
<sequence>MRRARYPHWALRHLVVSAVNITKYCAVAVVTALPALHTLNWTGRTQYLEEQRKYIIGYPDARLLRRLKTMCVSIHPLRVGASRLLMSKLAHGRPPVTILSMAHVGS</sequence>
<accession>A0A0D2PDC4</accession>
<dbReference type="EMBL" id="KN817527">
    <property type="protein sequence ID" value="KJA26566.1"/>
    <property type="molecule type" value="Genomic_DNA"/>
</dbReference>
<gene>
    <name evidence="1" type="ORF">HYPSUDRAFT_36278</name>
</gene>
<dbReference type="Proteomes" id="UP000054270">
    <property type="component" value="Unassembled WGS sequence"/>
</dbReference>
<protein>
    <submittedName>
        <fullName evidence="1">Uncharacterized protein</fullName>
    </submittedName>
</protein>
<evidence type="ECO:0000313" key="1">
    <source>
        <dbReference type="EMBL" id="KJA26566.1"/>
    </source>
</evidence>
<proteinExistence type="predicted"/>
<organism evidence="1 2">
    <name type="scientific">Hypholoma sublateritium (strain FD-334 SS-4)</name>
    <dbReference type="NCBI Taxonomy" id="945553"/>
    <lineage>
        <taxon>Eukaryota</taxon>
        <taxon>Fungi</taxon>
        <taxon>Dikarya</taxon>
        <taxon>Basidiomycota</taxon>
        <taxon>Agaricomycotina</taxon>
        <taxon>Agaricomycetes</taxon>
        <taxon>Agaricomycetidae</taxon>
        <taxon>Agaricales</taxon>
        <taxon>Agaricineae</taxon>
        <taxon>Strophariaceae</taxon>
        <taxon>Hypholoma</taxon>
    </lineage>
</organism>